<feature type="domain" description="Outer membrane cytochrome MtrC/MtrF-like" evidence="3">
    <location>
        <begin position="597"/>
        <end position="824"/>
    </location>
</feature>
<evidence type="ECO:0000259" key="3">
    <source>
        <dbReference type="Pfam" id="PF22113"/>
    </source>
</evidence>
<dbReference type="Pfam" id="PF22112">
    <property type="entry name" value="OmcA-like_N"/>
    <property type="match status" value="1"/>
</dbReference>
<feature type="signal peptide" evidence="1">
    <location>
        <begin position="1"/>
        <end position="19"/>
    </location>
</feature>
<evidence type="ECO:0000313" key="4">
    <source>
        <dbReference type="EMBL" id="ABD71781.1"/>
    </source>
</evidence>
<reference evidence="5" key="1">
    <citation type="submission" date="2006-02" db="EMBL/GenBank/DDBJ databases">
        <title>Complete sequence of chromosome of Rhodoferax ferrireducens DSM 15236.</title>
        <authorList>
            <person name="Copeland A."/>
            <person name="Lucas S."/>
            <person name="Lapidus A."/>
            <person name="Barry K."/>
            <person name="Detter J.C."/>
            <person name="Glavina del Rio T."/>
            <person name="Hammon N."/>
            <person name="Israni S."/>
            <person name="Pitluck S."/>
            <person name="Brettin T."/>
            <person name="Bruce D."/>
            <person name="Han C."/>
            <person name="Tapia R."/>
            <person name="Gilna P."/>
            <person name="Kiss H."/>
            <person name="Schmutz J."/>
            <person name="Larimer F."/>
            <person name="Land M."/>
            <person name="Kyrpides N."/>
            <person name="Ivanova N."/>
            <person name="Richardson P."/>
        </authorList>
    </citation>
    <scope>NUCLEOTIDE SEQUENCE [LARGE SCALE GENOMIC DNA]</scope>
    <source>
        <strain evidence="5">ATCC BAA-621 / DSM 15236 / T118</strain>
    </source>
</reference>
<dbReference type="STRING" id="338969.Rfer_4083"/>
<keyword evidence="5" id="KW-1185">Reference proteome</keyword>
<accession>Q21R22</accession>
<dbReference type="Proteomes" id="UP000008332">
    <property type="component" value="Chromosome"/>
</dbReference>
<dbReference type="NCBIfam" id="TIGR03507">
    <property type="entry name" value="decahem_SO1788"/>
    <property type="match status" value="1"/>
</dbReference>
<dbReference type="HOGENOM" id="CLU_011293_1_0_4"/>
<dbReference type="Pfam" id="PF22113">
    <property type="entry name" value="Mtrc-MtrF_II-IV_dom"/>
    <property type="match status" value="2"/>
</dbReference>
<keyword evidence="1" id="KW-0732">Signal</keyword>
<feature type="domain" description="OmcA-like N-terminal" evidence="2">
    <location>
        <begin position="117"/>
        <end position="222"/>
    </location>
</feature>
<name>Q21R22_ALBFT</name>
<dbReference type="InterPro" id="IPR054336">
    <property type="entry name" value="OmcA-like_N"/>
</dbReference>
<dbReference type="EMBL" id="CP000267">
    <property type="protein sequence ID" value="ABD71781.1"/>
    <property type="molecule type" value="Genomic_DNA"/>
</dbReference>
<feature type="chain" id="PRO_5004200373" evidence="1">
    <location>
        <begin position="20"/>
        <end position="826"/>
    </location>
</feature>
<sequence length="826" mass="86129">MKQLLVRWGMACSVVVAMAGCGGGGGDGGNVQPPSSAAVNSAIATASALAANDTAINSAAPFTAVQAAGVPVVTVNSPPKVNFTVFSDGAVKTGLVITNVSFAIAKLVPGANGNPDQWVNYIYRKETATAGVGPGTPGAPVLATAMQATTDGKQTDAALLAAQLVYNADGYYTYTFKTDIKDVAQTNGVVFEPALTHRVAIQLSYKNAKGETVLVNPYFDFTIGADGKSVPVTDPAKTRKMTDVASCNNCHGKLALHGGGRVDTQFCVMCHNPGTTDANSGNVLNLATMVHKIHAGKRLMAAGEDYTIWGYQNSMNSYADVGFPQDLRNCTVCHSGANPKTPQGDNWKTKPSKEACLTCHVSNVGSAWEISHKLIAGTLVGAGAQANALTNQQCANCHSAGSVVSAESVHFNQVEVNAAKYKMNIESVAFNDTADHKTRSVTVEYFLSDPTNGNAAYNLVTSECTGTAPAIACANTTKFGNLRFYLAFQNMVGQSDGTTEFSAYNNGGSSANAYAYQGTNDGSNHYTVSIPVPDDTATAVAKGTARVVSIGQVKEHMLAATSGTNPRPEVVPTVLVNTVVQHAYKELALTGALLPRRTVVSNDKCNVCHGALGTTSGSNTLANAFHGGARNTVEACVVCHDANRMSSTIMTNGMALNESYQFKRMIHGIHGNSKRIYPFTHGNKVVGAFCNPANTSDIAKAACDGTLTFATDVENYAAEVAYPDATLNCNACHVNNSYKTDMGTLGAVVQKDAGVTDPNLWKVISPKAATCTSCHDSNAAIAHVTKFGGATFGDKSQAAVAMPRESCDDCHASGGVKSVDTVHGQK</sequence>
<proteinExistence type="predicted"/>
<evidence type="ECO:0000259" key="2">
    <source>
        <dbReference type="Pfam" id="PF22112"/>
    </source>
</evidence>
<dbReference type="InterPro" id="IPR036280">
    <property type="entry name" value="Multihaem_cyt_sf"/>
</dbReference>
<protein>
    <submittedName>
        <fullName evidence="4">Uncharacterized protein</fullName>
    </submittedName>
</protein>
<feature type="domain" description="Outer membrane cytochrome MtrC/MtrF-like" evidence="3">
    <location>
        <begin position="239"/>
        <end position="410"/>
    </location>
</feature>
<dbReference type="AlphaFoldDB" id="Q21R22"/>
<dbReference type="eggNOG" id="COG3303">
    <property type="taxonomic scope" value="Bacteria"/>
</dbReference>
<evidence type="ECO:0000256" key="1">
    <source>
        <dbReference type="SAM" id="SignalP"/>
    </source>
</evidence>
<dbReference type="Gene3D" id="1.10.720.180">
    <property type="match status" value="1"/>
</dbReference>
<dbReference type="InterPro" id="IPR020014">
    <property type="entry name" value="Decahaem_cyt-c_OmcA/MtrC"/>
</dbReference>
<evidence type="ECO:0000313" key="5">
    <source>
        <dbReference type="Proteomes" id="UP000008332"/>
    </source>
</evidence>
<gene>
    <name evidence="4" type="ordered locus">Rfer_4083</name>
</gene>
<dbReference type="PROSITE" id="PS51257">
    <property type="entry name" value="PROKAR_LIPOPROTEIN"/>
    <property type="match status" value="1"/>
</dbReference>
<dbReference type="KEGG" id="rfr:Rfer_4083"/>
<dbReference type="InterPro" id="IPR054337">
    <property type="entry name" value="Mtrc-MtrF-like_dom_II/IV"/>
</dbReference>
<dbReference type="OrthoDB" id="9146465at2"/>
<dbReference type="SUPFAM" id="SSF48695">
    <property type="entry name" value="Multiheme cytochromes"/>
    <property type="match status" value="1"/>
</dbReference>
<dbReference type="RefSeq" id="WP_011466343.1">
    <property type="nucleotide sequence ID" value="NC_007908.1"/>
</dbReference>
<organism evidence="4 5">
    <name type="scientific">Albidiferax ferrireducens (strain ATCC BAA-621 / DSM 15236 / T118)</name>
    <name type="common">Rhodoferax ferrireducens</name>
    <dbReference type="NCBI Taxonomy" id="338969"/>
    <lineage>
        <taxon>Bacteria</taxon>
        <taxon>Pseudomonadati</taxon>
        <taxon>Pseudomonadota</taxon>
        <taxon>Betaproteobacteria</taxon>
        <taxon>Burkholderiales</taxon>
        <taxon>Comamonadaceae</taxon>
        <taxon>Rhodoferax</taxon>
    </lineage>
</organism>